<proteinExistence type="predicted"/>
<protein>
    <recommendedName>
        <fullName evidence="1">KIB1-4 beta-propeller domain-containing protein</fullName>
    </recommendedName>
</protein>
<feature type="domain" description="KIB1-4 beta-propeller" evidence="1">
    <location>
        <begin position="105"/>
        <end position="340"/>
    </location>
</feature>
<dbReference type="InterPro" id="IPR005174">
    <property type="entry name" value="KIB1-4_b-propeller"/>
</dbReference>
<dbReference type="Proteomes" id="UP000826271">
    <property type="component" value="Unassembled WGS sequence"/>
</dbReference>
<organism evidence="2 3">
    <name type="scientific">Buddleja alternifolia</name>
    <dbReference type="NCBI Taxonomy" id="168488"/>
    <lineage>
        <taxon>Eukaryota</taxon>
        <taxon>Viridiplantae</taxon>
        <taxon>Streptophyta</taxon>
        <taxon>Embryophyta</taxon>
        <taxon>Tracheophyta</taxon>
        <taxon>Spermatophyta</taxon>
        <taxon>Magnoliopsida</taxon>
        <taxon>eudicotyledons</taxon>
        <taxon>Gunneridae</taxon>
        <taxon>Pentapetalae</taxon>
        <taxon>asterids</taxon>
        <taxon>lamiids</taxon>
        <taxon>Lamiales</taxon>
        <taxon>Scrophulariaceae</taxon>
        <taxon>Buddlejeae</taxon>
        <taxon>Buddleja</taxon>
    </lineage>
</organism>
<dbReference type="Pfam" id="PF03478">
    <property type="entry name" value="Beta-prop_KIB1-4"/>
    <property type="match status" value="1"/>
</dbReference>
<comment type="caution">
    <text evidence="2">The sequence shown here is derived from an EMBL/GenBank/DDBJ whole genome shotgun (WGS) entry which is preliminary data.</text>
</comment>
<dbReference type="AlphaFoldDB" id="A0AAV6X4A7"/>
<dbReference type="PANTHER" id="PTHR44259:SF108">
    <property type="entry name" value="F-BOX PROTEIN SKIP23-LIKE"/>
    <property type="match status" value="1"/>
</dbReference>
<dbReference type="PANTHER" id="PTHR44259">
    <property type="entry name" value="OS07G0183000 PROTEIN-RELATED"/>
    <property type="match status" value="1"/>
</dbReference>
<sequence>MSSLRMYPDWADLPTQLSAVIANRLTSIHDYLSFRGVCSSWRLRATFDNFDRSFARVPWLMYVTSGERIKGFLGPLVPRIANFYDVSMNKTYNFPQTVGRSYFSLFDVYLTHPMWRIRIELPSIDTFPADTHGDGASALSIRKMVLSNSPTLKSGLIVMVVWGKDGQLGFSRPGDSSWTVMDLWDETFSDIIYHNGRLYALDDSRRVVECDIHGPNPTQICQVFSLQPDFDPDLTLNERQKLYLVETSEKFLIISRVSNIYKTLSFKFFEFDLIDGRHNEVHDLGNKTLFLGFNSSLCVELSVWDEVRPNCIYFTDQSRLYKDSVVDQLGLYKDRDVNVYCLTDRSINSFDYGISEIVREPATWVVPSVRFQN</sequence>
<evidence type="ECO:0000313" key="3">
    <source>
        <dbReference type="Proteomes" id="UP000826271"/>
    </source>
</evidence>
<evidence type="ECO:0000313" key="2">
    <source>
        <dbReference type="EMBL" id="KAG8374959.1"/>
    </source>
</evidence>
<dbReference type="InterPro" id="IPR050942">
    <property type="entry name" value="F-box_BR-signaling"/>
</dbReference>
<dbReference type="EMBL" id="WHWC01000010">
    <property type="protein sequence ID" value="KAG8374959.1"/>
    <property type="molecule type" value="Genomic_DNA"/>
</dbReference>
<keyword evidence="3" id="KW-1185">Reference proteome</keyword>
<gene>
    <name evidence="2" type="ORF">BUALT_Bualt10G0049900</name>
</gene>
<name>A0AAV6X4A7_9LAMI</name>
<evidence type="ECO:0000259" key="1">
    <source>
        <dbReference type="Pfam" id="PF03478"/>
    </source>
</evidence>
<reference evidence="2" key="1">
    <citation type="submission" date="2019-10" db="EMBL/GenBank/DDBJ databases">
        <authorList>
            <person name="Zhang R."/>
            <person name="Pan Y."/>
            <person name="Wang J."/>
            <person name="Ma R."/>
            <person name="Yu S."/>
        </authorList>
    </citation>
    <scope>NUCLEOTIDE SEQUENCE</scope>
    <source>
        <strain evidence="2">LA-IB0</strain>
        <tissue evidence="2">Leaf</tissue>
    </source>
</reference>
<accession>A0AAV6X4A7</accession>